<evidence type="ECO:0000313" key="3">
    <source>
        <dbReference type="Proteomes" id="UP000775213"/>
    </source>
</evidence>
<gene>
    <name evidence="2" type="ORF">IEQ34_005085</name>
</gene>
<organism evidence="2 3">
    <name type="scientific">Dendrobium chrysotoxum</name>
    <name type="common">Orchid</name>
    <dbReference type="NCBI Taxonomy" id="161865"/>
    <lineage>
        <taxon>Eukaryota</taxon>
        <taxon>Viridiplantae</taxon>
        <taxon>Streptophyta</taxon>
        <taxon>Embryophyta</taxon>
        <taxon>Tracheophyta</taxon>
        <taxon>Spermatophyta</taxon>
        <taxon>Magnoliopsida</taxon>
        <taxon>Liliopsida</taxon>
        <taxon>Asparagales</taxon>
        <taxon>Orchidaceae</taxon>
        <taxon>Epidendroideae</taxon>
        <taxon>Malaxideae</taxon>
        <taxon>Dendrobiinae</taxon>
        <taxon>Dendrobium</taxon>
    </lineage>
</organism>
<evidence type="ECO:0000256" key="1">
    <source>
        <dbReference type="SAM" id="Phobius"/>
    </source>
</evidence>
<dbReference type="PANTHER" id="PTHR31286">
    <property type="entry name" value="GLYCINE-RICH CELL WALL STRUCTURAL PROTEIN 1.8-LIKE"/>
    <property type="match status" value="1"/>
</dbReference>
<keyword evidence="1" id="KW-0812">Transmembrane</keyword>
<feature type="transmembrane region" description="Helical" evidence="1">
    <location>
        <begin position="306"/>
        <end position="334"/>
    </location>
</feature>
<evidence type="ECO:0000313" key="2">
    <source>
        <dbReference type="EMBL" id="KAH0464982.1"/>
    </source>
</evidence>
<feature type="transmembrane region" description="Helical" evidence="1">
    <location>
        <begin position="370"/>
        <end position="388"/>
    </location>
</feature>
<dbReference type="EMBL" id="JAGFBR010000006">
    <property type="protein sequence ID" value="KAH0464982.1"/>
    <property type="molecule type" value="Genomic_DNA"/>
</dbReference>
<sequence length="673" mass="74381">MASIRLSDQGFLNGKINPHSFLEALSGASLANDFPDLKSTTHLRLRCLNGRHFFYICGISDHSYLGLFPNLRAHLFSPHILHGLGSLFGLPLKIDNATVVGSRPSVARVLVELDITKSYPEAVWIGPNNLGSIDCVAKPVIGKCIMSLEVVEPSVVPDALPPVDSFLVEGGIGNFNMELAFSVQDTSEGINVVVNNIPVTHASDIQTIVGVMVPKEVVSDFNHEGRVIFEAPSCALAVACDDSPITSLDTTVSSTIVPFIDVPINLISNDDLKAHLELKGKYSCAVQSDWLNDSSSSSPSRGICVVVWYSLCLIVFALLVVSLVGLVVILWVLYLVTAVLLGLEHYFYDLDNDEAAFCTLPSWPWLASNLGGSACGIVLVSFVICVGLPCDLMPPMDGPCRPTEWLQDEPSPEFNGSLIMTYFSSFLLEAFDRKGLGSNIHGTEIKARRSNTSWKNGFIKDLKVQMIEKKLQKDIRYKKYHSIKFLLSFLCFLLVLGYFPAVISSNLAVCTSIWVRFACELKYYLKAADWNKRLGEWEAAGLKEMDTRVGRRRANNFLQQVGLATKPISILIKRNAHLIKRNDHRIRHPFQFPRGKKAEIIRQNNGRERGQEAYIFELNEADISEVGDGEVGRLHGDDDLHKMHRLGPHQIQRRAAPAPAATAAICHISPLSF</sequence>
<accession>A0AAV7H7L1</accession>
<dbReference type="Proteomes" id="UP000775213">
    <property type="component" value="Unassembled WGS sequence"/>
</dbReference>
<comment type="caution">
    <text evidence="2">The sequence shown here is derived from an EMBL/GenBank/DDBJ whole genome shotgun (WGS) entry which is preliminary data.</text>
</comment>
<protein>
    <submittedName>
        <fullName evidence="2">Uncharacterized protein</fullName>
    </submittedName>
</protein>
<reference evidence="2 3" key="1">
    <citation type="journal article" date="2021" name="Hortic Res">
        <title>Chromosome-scale assembly of the Dendrobium chrysotoxum genome enhances the understanding of orchid evolution.</title>
        <authorList>
            <person name="Zhang Y."/>
            <person name="Zhang G.Q."/>
            <person name="Zhang D."/>
            <person name="Liu X.D."/>
            <person name="Xu X.Y."/>
            <person name="Sun W.H."/>
            <person name="Yu X."/>
            <person name="Zhu X."/>
            <person name="Wang Z.W."/>
            <person name="Zhao X."/>
            <person name="Zhong W.Y."/>
            <person name="Chen H."/>
            <person name="Yin W.L."/>
            <person name="Huang T."/>
            <person name="Niu S.C."/>
            <person name="Liu Z.J."/>
        </authorList>
    </citation>
    <scope>NUCLEOTIDE SEQUENCE [LARGE SCALE GENOMIC DNA]</scope>
    <source>
        <strain evidence="2">Lindl</strain>
    </source>
</reference>
<proteinExistence type="predicted"/>
<keyword evidence="3" id="KW-1185">Reference proteome</keyword>
<dbReference type="AlphaFoldDB" id="A0AAV7H7L1"/>
<keyword evidence="1" id="KW-1133">Transmembrane helix</keyword>
<name>A0AAV7H7L1_DENCH</name>
<dbReference type="InterPro" id="IPR040256">
    <property type="entry name" value="At4g02000-like"/>
</dbReference>
<keyword evidence="1" id="KW-0472">Membrane</keyword>
<dbReference type="PANTHER" id="PTHR31286:SF180">
    <property type="entry name" value="OS10G0362600 PROTEIN"/>
    <property type="match status" value="1"/>
</dbReference>
<feature type="transmembrane region" description="Helical" evidence="1">
    <location>
        <begin position="485"/>
        <end position="503"/>
    </location>
</feature>